<accession>F2CPS2</accession>
<sequence>MAATPHSVTTLDDVEGLLRSSTGKGAEVPCCQLEEDAAINAAVKVKAMVDSGAVRLVNPWILANKLHFKAAVQEWVDEMIDRLPFSPREMQALDESIAMLKNRLQTPYAVAYPGSMEEEAINSEVQSQRVSWAMDLKGLEAKKKVLEEQGPVALESFHGLLDITLQMPSFMGAGSTDYKFLTHSGQLELDDME</sequence>
<protein>
    <submittedName>
        <fullName evidence="1">Predicted protein</fullName>
    </submittedName>
</protein>
<proteinExistence type="evidence at transcript level"/>
<reference evidence="1" key="1">
    <citation type="journal article" date="2011" name="Plant Physiol.">
        <title>Comprehensive sequence analysis of 24,783 barley full-length cDNAs derived from 12 clone libraries.</title>
        <authorList>
            <person name="Matsumoto T."/>
            <person name="Tanaka T."/>
            <person name="Sakai H."/>
            <person name="Amano N."/>
            <person name="Kanamori H."/>
            <person name="Kurita K."/>
            <person name="Kikuta A."/>
            <person name="Kamiya K."/>
            <person name="Yamamoto M."/>
            <person name="Ikawa H."/>
            <person name="Fujii N."/>
            <person name="Hori K."/>
            <person name="Itoh T."/>
            <person name="Sato K."/>
        </authorList>
    </citation>
    <scope>NUCLEOTIDE SEQUENCE</scope>
    <source>
        <tissue evidence="1">Shoot</tissue>
    </source>
</reference>
<dbReference type="EMBL" id="AK353624">
    <property type="protein sequence ID" value="BAJ84843.1"/>
    <property type="molecule type" value="mRNA"/>
</dbReference>
<organism evidence="1">
    <name type="scientific">Hordeum vulgare subsp. vulgare</name>
    <name type="common">Domesticated barley</name>
    <dbReference type="NCBI Taxonomy" id="112509"/>
    <lineage>
        <taxon>Eukaryota</taxon>
        <taxon>Viridiplantae</taxon>
        <taxon>Streptophyta</taxon>
        <taxon>Embryophyta</taxon>
        <taxon>Tracheophyta</taxon>
        <taxon>Spermatophyta</taxon>
        <taxon>Magnoliopsida</taxon>
        <taxon>Liliopsida</taxon>
        <taxon>Poales</taxon>
        <taxon>Poaceae</taxon>
        <taxon>BOP clade</taxon>
        <taxon>Pooideae</taxon>
        <taxon>Triticodae</taxon>
        <taxon>Triticeae</taxon>
        <taxon>Hordeinae</taxon>
        <taxon>Hordeum</taxon>
    </lineage>
</organism>
<name>F2CPS2_HORVV</name>
<evidence type="ECO:0000313" key="1">
    <source>
        <dbReference type="EMBL" id="BAJ84843.1"/>
    </source>
</evidence>
<dbReference type="AlphaFoldDB" id="F2CPS2"/>